<keyword evidence="3" id="KW-1185">Reference proteome</keyword>
<evidence type="ECO:0000259" key="2">
    <source>
        <dbReference type="PROSITE" id="PS51390"/>
    </source>
</evidence>
<evidence type="ECO:0000313" key="4">
    <source>
        <dbReference type="RefSeq" id="XP_014383199.1"/>
    </source>
</evidence>
<dbReference type="Proteomes" id="UP000189705">
    <property type="component" value="Unplaced"/>
</dbReference>
<feature type="domain" description="WAP" evidence="2">
    <location>
        <begin position="27"/>
        <end position="74"/>
    </location>
</feature>
<evidence type="ECO:0000313" key="3">
    <source>
        <dbReference type="Proteomes" id="UP000189705"/>
    </source>
</evidence>
<dbReference type="PANTHER" id="PTHR19441:SF42">
    <property type="entry name" value="WAP FOUR-DISULFIDE CORE DOMAIN PROTEIN 12"/>
    <property type="match status" value="1"/>
</dbReference>
<dbReference type="KEGG" id="asn:102367844"/>
<sequence length="78" mass="8644">MQRGSLFLLVGILALWAALQPASGQVPLEKPGRCPPDYIRCIQAEPNECLHDRQCRGRLKCCYNACAYRCVEPVPGQA</sequence>
<keyword evidence="1" id="KW-0732">Signal</keyword>
<proteinExistence type="predicted"/>
<dbReference type="RefSeq" id="XP_014383199.1">
    <property type="nucleotide sequence ID" value="XM_014527713.2"/>
</dbReference>
<dbReference type="CDD" id="cd00199">
    <property type="entry name" value="WAP"/>
    <property type="match status" value="1"/>
</dbReference>
<dbReference type="GO" id="GO:0045087">
    <property type="term" value="P:innate immune response"/>
    <property type="evidence" value="ECO:0007669"/>
    <property type="project" value="TreeGrafter"/>
</dbReference>
<protein>
    <submittedName>
        <fullName evidence="4">Porwaprin-b-like</fullName>
    </submittedName>
</protein>
<dbReference type="GO" id="GO:0004867">
    <property type="term" value="F:serine-type endopeptidase inhibitor activity"/>
    <property type="evidence" value="ECO:0007669"/>
    <property type="project" value="TreeGrafter"/>
</dbReference>
<organism evidence="3 4">
    <name type="scientific">Alligator sinensis</name>
    <name type="common">Chinese alligator</name>
    <dbReference type="NCBI Taxonomy" id="38654"/>
    <lineage>
        <taxon>Eukaryota</taxon>
        <taxon>Metazoa</taxon>
        <taxon>Chordata</taxon>
        <taxon>Craniata</taxon>
        <taxon>Vertebrata</taxon>
        <taxon>Euteleostomi</taxon>
        <taxon>Archelosauria</taxon>
        <taxon>Archosauria</taxon>
        <taxon>Crocodylia</taxon>
        <taxon>Alligatoridae</taxon>
        <taxon>Alligatorinae</taxon>
        <taxon>Alligator</taxon>
    </lineage>
</organism>
<dbReference type="GO" id="GO:0019731">
    <property type="term" value="P:antibacterial humoral response"/>
    <property type="evidence" value="ECO:0007669"/>
    <property type="project" value="TreeGrafter"/>
</dbReference>
<dbReference type="FunFam" id="4.10.75.10:FF:000001">
    <property type="entry name" value="Anosmin 1"/>
    <property type="match status" value="1"/>
</dbReference>
<name>A0A1U8DZQ8_ALLSI</name>
<feature type="signal peptide" evidence="1">
    <location>
        <begin position="1"/>
        <end position="24"/>
    </location>
</feature>
<dbReference type="SUPFAM" id="SSF57256">
    <property type="entry name" value="Elafin-like"/>
    <property type="match status" value="1"/>
</dbReference>
<evidence type="ECO:0000256" key="1">
    <source>
        <dbReference type="SAM" id="SignalP"/>
    </source>
</evidence>
<dbReference type="GO" id="GO:0005615">
    <property type="term" value="C:extracellular space"/>
    <property type="evidence" value="ECO:0007669"/>
    <property type="project" value="TreeGrafter"/>
</dbReference>
<dbReference type="AlphaFoldDB" id="A0A1U8DZQ8"/>
<dbReference type="Gene3D" id="4.10.75.10">
    <property type="entry name" value="Elafin-like"/>
    <property type="match status" value="1"/>
</dbReference>
<feature type="chain" id="PRO_5010518861" evidence="1">
    <location>
        <begin position="25"/>
        <end position="78"/>
    </location>
</feature>
<dbReference type="InParanoid" id="A0A1U8DZQ8"/>
<dbReference type="Pfam" id="PF00095">
    <property type="entry name" value="WAP"/>
    <property type="match status" value="1"/>
</dbReference>
<accession>A0A1U8DZQ8</accession>
<dbReference type="PRINTS" id="PR00003">
    <property type="entry name" value="4DISULPHCORE"/>
</dbReference>
<dbReference type="PANTHER" id="PTHR19441">
    <property type="entry name" value="WHEY ACDIC PROTEIN WAP"/>
    <property type="match status" value="1"/>
</dbReference>
<dbReference type="InterPro" id="IPR036645">
    <property type="entry name" value="Elafin-like_sf"/>
</dbReference>
<dbReference type="InterPro" id="IPR050514">
    <property type="entry name" value="WAP_four-disulfide_core"/>
</dbReference>
<dbReference type="InterPro" id="IPR008197">
    <property type="entry name" value="WAP_dom"/>
</dbReference>
<dbReference type="PROSITE" id="PS51390">
    <property type="entry name" value="WAP"/>
    <property type="match status" value="1"/>
</dbReference>
<dbReference type="SMART" id="SM00217">
    <property type="entry name" value="WAP"/>
    <property type="match status" value="1"/>
</dbReference>
<gene>
    <name evidence="4" type="primary">LOC102367844</name>
</gene>
<reference evidence="4" key="1">
    <citation type="submission" date="2025-08" db="UniProtKB">
        <authorList>
            <consortium name="RefSeq"/>
        </authorList>
    </citation>
    <scope>IDENTIFICATION</scope>
</reference>
<dbReference type="OrthoDB" id="9425681at2759"/>
<dbReference type="GeneID" id="102367844"/>